<name>A0ABS4X1J5_9MICO</name>
<evidence type="ECO:0008006" key="3">
    <source>
        <dbReference type="Google" id="ProtNLM"/>
    </source>
</evidence>
<organism evidence="1 2">
    <name type="scientific">Brachybacterium sacelli</name>
    <dbReference type="NCBI Taxonomy" id="173364"/>
    <lineage>
        <taxon>Bacteria</taxon>
        <taxon>Bacillati</taxon>
        <taxon>Actinomycetota</taxon>
        <taxon>Actinomycetes</taxon>
        <taxon>Micrococcales</taxon>
        <taxon>Dermabacteraceae</taxon>
        <taxon>Brachybacterium</taxon>
    </lineage>
</organism>
<dbReference type="RefSeq" id="WP_209902116.1">
    <property type="nucleotide sequence ID" value="NZ_BAAAJW010000003.1"/>
</dbReference>
<dbReference type="SUPFAM" id="SSF52540">
    <property type="entry name" value="P-loop containing nucleoside triphosphate hydrolases"/>
    <property type="match status" value="1"/>
</dbReference>
<comment type="caution">
    <text evidence="1">The sequence shown here is derived from an EMBL/GenBank/DDBJ whole genome shotgun (WGS) entry which is preliminary data.</text>
</comment>
<reference evidence="1 2" key="1">
    <citation type="submission" date="2021-03" db="EMBL/GenBank/DDBJ databases">
        <title>Sequencing the genomes of 1000 actinobacteria strains.</title>
        <authorList>
            <person name="Klenk H.-P."/>
        </authorList>
    </citation>
    <scope>NUCLEOTIDE SEQUENCE [LARGE SCALE GENOMIC DNA]</scope>
    <source>
        <strain evidence="1 2">DSM 14566</strain>
    </source>
</reference>
<proteinExistence type="predicted"/>
<dbReference type="Gene3D" id="3.40.50.300">
    <property type="entry name" value="P-loop containing nucleotide triphosphate hydrolases"/>
    <property type="match status" value="1"/>
</dbReference>
<keyword evidence="2" id="KW-1185">Reference proteome</keyword>
<dbReference type="Proteomes" id="UP001519290">
    <property type="component" value="Unassembled WGS sequence"/>
</dbReference>
<evidence type="ECO:0000313" key="1">
    <source>
        <dbReference type="EMBL" id="MBP2382334.1"/>
    </source>
</evidence>
<evidence type="ECO:0000313" key="2">
    <source>
        <dbReference type="Proteomes" id="UP001519290"/>
    </source>
</evidence>
<dbReference type="EMBL" id="JAGIOD010000001">
    <property type="protein sequence ID" value="MBP2382334.1"/>
    <property type="molecule type" value="Genomic_DNA"/>
</dbReference>
<protein>
    <recommendedName>
        <fullName evidence="3">NadR/Ttd14 AAA domain-containing protein</fullName>
    </recommendedName>
</protein>
<accession>A0ABS4X1J5</accession>
<gene>
    <name evidence="1" type="ORF">JOF43_002291</name>
</gene>
<sequence>MTRLLAVTASSPGAGKSTLCDGLVAWLRAQGLRVDHFREEEVLTREAFAPLAQEFSAGGEVQLSTLLDTTEDYLGRLDAQGVDVAVTDALVPFIPSLRGWGHDESGIADFLRDLEARLMGSDPIVVYLDEEPPRALARAIEREGPAWQDWFLTKLGSYPVEPPVRDLEGAHAYFRYERTVTLRLLEDLPWQVIVVPQSDPPSAADVLHTARRQLEPLLVPPANPGP</sequence>
<dbReference type="InterPro" id="IPR027417">
    <property type="entry name" value="P-loop_NTPase"/>
</dbReference>